<dbReference type="InterPro" id="IPR014777">
    <property type="entry name" value="4pyrrole_Mease_sub1"/>
</dbReference>
<dbReference type="PROSITE" id="PS00839">
    <property type="entry name" value="SUMT_1"/>
    <property type="match status" value="1"/>
</dbReference>
<dbReference type="PANTHER" id="PTHR45790">
    <property type="entry name" value="SIROHEME SYNTHASE-RELATED"/>
    <property type="match status" value="1"/>
</dbReference>
<sequence length="272" mass="28925">MATTFATTTPHGPCSKGGTFPLLSPLPLRRNPPLPAAVHLRLPLPLPLPLPLHREALEGAVPEGAMGLPHQPGAPNGVVPPPSGLALRKGGRIALQLPELKNLLRLLREKREKCGNGGGECAPGNVFLVGTGPGDPELLTLKALRVIKDADLLLYDRLVSNHVLDLVAPQAKLLYVGKTAGYHSRTQEEIHELLLSFAEAGATVVRLKGGDPLVFGRGGEEMDFLQQQGIQVKVIPGITAASGIAAELGIPLTHRGIANSEITHRTFEERRN</sequence>
<evidence type="ECO:0000256" key="4">
    <source>
        <dbReference type="ARBA" id="ARBA00022691"/>
    </source>
</evidence>
<comment type="similarity">
    <text evidence="6">Belongs to the precorrin methyltransferase family.</text>
</comment>
<keyword evidence="4" id="KW-0949">S-adenosyl-L-methionine</keyword>
<evidence type="ECO:0000256" key="1">
    <source>
        <dbReference type="ARBA" id="ARBA00012162"/>
    </source>
</evidence>
<evidence type="ECO:0000256" key="6">
    <source>
        <dbReference type="RuleBase" id="RU003960"/>
    </source>
</evidence>
<dbReference type="PANTHER" id="PTHR45790:SF3">
    <property type="entry name" value="S-ADENOSYL-L-METHIONINE-DEPENDENT UROPORPHYRINOGEN III METHYLTRANSFERASE, CHLOROPLASTIC"/>
    <property type="match status" value="1"/>
</dbReference>
<accession>A0ABD1M539</accession>
<evidence type="ECO:0000256" key="2">
    <source>
        <dbReference type="ARBA" id="ARBA00022603"/>
    </source>
</evidence>
<dbReference type="InterPro" id="IPR003043">
    <property type="entry name" value="Uropor_MeTrfase_CS"/>
</dbReference>
<gene>
    <name evidence="8" type="ORF">Fmac_018461</name>
</gene>
<dbReference type="SUPFAM" id="SSF53790">
    <property type="entry name" value="Tetrapyrrole methylase"/>
    <property type="match status" value="1"/>
</dbReference>
<dbReference type="AlphaFoldDB" id="A0ABD1M539"/>
<protein>
    <recommendedName>
        <fullName evidence="1">uroporphyrinogen-III C-methyltransferase</fullName>
        <ecNumber evidence="1">2.1.1.107</ecNumber>
    </recommendedName>
</protein>
<dbReference type="InterPro" id="IPR050161">
    <property type="entry name" value="Siro_Cobalamin_biosynth"/>
</dbReference>
<feature type="domain" description="Tetrapyrrole methylase" evidence="7">
    <location>
        <begin position="126"/>
        <end position="266"/>
    </location>
</feature>
<dbReference type="FunFam" id="3.40.1010.10:FF:000001">
    <property type="entry name" value="Siroheme synthase"/>
    <property type="match status" value="1"/>
</dbReference>
<reference evidence="8 9" key="1">
    <citation type="submission" date="2024-08" db="EMBL/GenBank/DDBJ databases">
        <title>Insights into the chromosomal genome structure of Flemingia macrophylla.</title>
        <authorList>
            <person name="Ding Y."/>
            <person name="Zhao Y."/>
            <person name="Bi W."/>
            <person name="Wu M."/>
            <person name="Zhao G."/>
            <person name="Gong Y."/>
            <person name="Li W."/>
            <person name="Zhang P."/>
        </authorList>
    </citation>
    <scope>NUCLEOTIDE SEQUENCE [LARGE SCALE GENOMIC DNA]</scope>
    <source>
        <strain evidence="8">DYQJB</strain>
        <tissue evidence="8">Leaf</tissue>
    </source>
</reference>
<comment type="caution">
    <text evidence="8">The sequence shown here is derived from an EMBL/GenBank/DDBJ whole genome shotgun (WGS) entry which is preliminary data.</text>
</comment>
<dbReference type="EC" id="2.1.1.107" evidence="1"/>
<dbReference type="InterPro" id="IPR000878">
    <property type="entry name" value="4pyrrol_Mease"/>
</dbReference>
<dbReference type="GO" id="GO:0006779">
    <property type="term" value="P:porphyrin-containing compound biosynthetic process"/>
    <property type="evidence" value="ECO:0007669"/>
    <property type="project" value="UniProtKB-KW"/>
</dbReference>
<dbReference type="GO" id="GO:0032259">
    <property type="term" value="P:methylation"/>
    <property type="evidence" value="ECO:0007669"/>
    <property type="project" value="UniProtKB-KW"/>
</dbReference>
<organism evidence="8 9">
    <name type="scientific">Flemingia macrophylla</name>
    <dbReference type="NCBI Taxonomy" id="520843"/>
    <lineage>
        <taxon>Eukaryota</taxon>
        <taxon>Viridiplantae</taxon>
        <taxon>Streptophyta</taxon>
        <taxon>Embryophyta</taxon>
        <taxon>Tracheophyta</taxon>
        <taxon>Spermatophyta</taxon>
        <taxon>Magnoliopsida</taxon>
        <taxon>eudicotyledons</taxon>
        <taxon>Gunneridae</taxon>
        <taxon>Pentapetalae</taxon>
        <taxon>rosids</taxon>
        <taxon>fabids</taxon>
        <taxon>Fabales</taxon>
        <taxon>Fabaceae</taxon>
        <taxon>Papilionoideae</taxon>
        <taxon>50 kb inversion clade</taxon>
        <taxon>NPAAA clade</taxon>
        <taxon>indigoferoid/millettioid clade</taxon>
        <taxon>Phaseoleae</taxon>
        <taxon>Flemingia</taxon>
    </lineage>
</organism>
<dbReference type="PROSITE" id="PS00840">
    <property type="entry name" value="SUMT_2"/>
    <property type="match status" value="1"/>
</dbReference>
<keyword evidence="2 6" id="KW-0489">Methyltransferase</keyword>
<proteinExistence type="inferred from homology"/>
<dbReference type="GO" id="GO:0004851">
    <property type="term" value="F:uroporphyrin-III C-methyltransferase activity"/>
    <property type="evidence" value="ECO:0007669"/>
    <property type="project" value="UniProtKB-EC"/>
</dbReference>
<dbReference type="Proteomes" id="UP001603857">
    <property type="component" value="Unassembled WGS sequence"/>
</dbReference>
<keyword evidence="3 6" id="KW-0808">Transferase</keyword>
<dbReference type="Gene3D" id="3.40.1010.10">
    <property type="entry name" value="Cobalt-precorrin-4 Transmethylase, Domain 1"/>
    <property type="match status" value="1"/>
</dbReference>
<evidence type="ECO:0000256" key="5">
    <source>
        <dbReference type="ARBA" id="ARBA00023244"/>
    </source>
</evidence>
<dbReference type="Pfam" id="PF00590">
    <property type="entry name" value="TP_methylase"/>
    <property type="match status" value="1"/>
</dbReference>
<dbReference type="NCBIfam" id="NF004790">
    <property type="entry name" value="PRK06136.1"/>
    <property type="match status" value="1"/>
</dbReference>
<keyword evidence="5" id="KW-0627">Porphyrin biosynthesis</keyword>
<dbReference type="EMBL" id="JBGMDY010000006">
    <property type="protein sequence ID" value="KAL2330880.1"/>
    <property type="molecule type" value="Genomic_DNA"/>
</dbReference>
<dbReference type="NCBIfam" id="TIGR01469">
    <property type="entry name" value="cobA_cysG_Cterm"/>
    <property type="match status" value="1"/>
</dbReference>
<evidence type="ECO:0000313" key="8">
    <source>
        <dbReference type="EMBL" id="KAL2330880.1"/>
    </source>
</evidence>
<evidence type="ECO:0000313" key="9">
    <source>
        <dbReference type="Proteomes" id="UP001603857"/>
    </source>
</evidence>
<dbReference type="CDD" id="cd11642">
    <property type="entry name" value="SUMT"/>
    <property type="match status" value="1"/>
</dbReference>
<keyword evidence="9" id="KW-1185">Reference proteome</keyword>
<evidence type="ECO:0000256" key="3">
    <source>
        <dbReference type="ARBA" id="ARBA00022679"/>
    </source>
</evidence>
<evidence type="ECO:0000259" key="7">
    <source>
        <dbReference type="Pfam" id="PF00590"/>
    </source>
</evidence>
<name>A0ABD1M539_9FABA</name>
<dbReference type="InterPro" id="IPR035996">
    <property type="entry name" value="4pyrrol_Methylase_sf"/>
</dbReference>
<dbReference type="InterPro" id="IPR006366">
    <property type="entry name" value="CobA/CysG_C"/>
</dbReference>